<evidence type="ECO:0000256" key="1">
    <source>
        <dbReference type="SAM" id="MobiDB-lite"/>
    </source>
</evidence>
<evidence type="ECO:0008006" key="4">
    <source>
        <dbReference type="Google" id="ProtNLM"/>
    </source>
</evidence>
<dbReference type="Proteomes" id="UP001627154">
    <property type="component" value="Unassembled WGS sequence"/>
</dbReference>
<evidence type="ECO:0000313" key="3">
    <source>
        <dbReference type="Proteomes" id="UP001627154"/>
    </source>
</evidence>
<sequence>MFETDKISKSSKRRRTSWDMEEEQSRTLYLRFPHPIKSKDEIKSLFFGKFKIKLPQKTTRHCHVIFSTVRDKIANLKAIKKTFINEKHVLVAPSKLADRREMKKAKLRMLALRKKEKLELEKHLLVSNIPNGVEASEVKAALTGAAAVTFMNDLKDGKRQAQVQMETKELCSQFLTRQIPWPTLNGECVVISLPRLPKNLFIPKEEEKMDNPVIKEFTQDHDTKQSSDYKDIESETSKETVSTDFELNNK</sequence>
<feature type="region of interest" description="Disordered" evidence="1">
    <location>
        <begin position="211"/>
        <end position="250"/>
    </location>
</feature>
<gene>
    <name evidence="2" type="ORF">TKK_004479</name>
</gene>
<accession>A0ABD2XAX8</accession>
<dbReference type="AlphaFoldDB" id="A0ABD2XAX8"/>
<comment type="caution">
    <text evidence="2">The sequence shown here is derived from an EMBL/GenBank/DDBJ whole genome shotgun (WGS) entry which is preliminary data.</text>
</comment>
<organism evidence="2 3">
    <name type="scientific">Trichogramma kaykai</name>
    <dbReference type="NCBI Taxonomy" id="54128"/>
    <lineage>
        <taxon>Eukaryota</taxon>
        <taxon>Metazoa</taxon>
        <taxon>Ecdysozoa</taxon>
        <taxon>Arthropoda</taxon>
        <taxon>Hexapoda</taxon>
        <taxon>Insecta</taxon>
        <taxon>Pterygota</taxon>
        <taxon>Neoptera</taxon>
        <taxon>Endopterygota</taxon>
        <taxon>Hymenoptera</taxon>
        <taxon>Apocrita</taxon>
        <taxon>Proctotrupomorpha</taxon>
        <taxon>Chalcidoidea</taxon>
        <taxon>Trichogrammatidae</taxon>
        <taxon>Trichogramma</taxon>
    </lineage>
</organism>
<evidence type="ECO:0000313" key="2">
    <source>
        <dbReference type="EMBL" id="KAL3402532.1"/>
    </source>
</evidence>
<dbReference type="EMBL" id="JBJJXI010000034">
    <property type="protein sequence ID" value="KAL3402532.1"/>
    <property type="molecule type" value="Genomic_DNA"/>
</dbReference>
<feature type="compositionally biased region" description="Basic and acidic residues" evidence="1">
    <location>
        <begin position="217"/>
        <end position="238"/>
    </location>
</feature>
<reference evidence="2 3" key="1">
    <citation type="journal article" date="2024" name="bioRxiv">
        <title>A reference genome for Trichogramma kaykai: A tiny desert-dwelling parasitoid wasp with competing sex-ratio distorters.</title>
        <authorList>
            <person name="Culotta J."/>
            <person name="Lindsey A.R."/>
        </authorList>
    </citation>
    <scope>NUCLEOTIDE SEQUENCE [LARGE SCALE GENOMIC DNA]</scope>
    <source>
        <strain evidence="2 3">KSX58</strain>
    </source>
</reference>
<keyword evidence="3" id="KW-1185">Reference proteome</keyword>
<proteinExistence type="predicted"/>
<name>A0ABD2XAX8_9HYME</name>
<protein>
    <recommendedName>
        <fullName evidence="4">RRM domain-containing protein</fullName>
    </recommendedName>
</protein>
<feature type="compositionally biased region" description="Polar residues" evidence="1">
    <location>
        <begin position="239"/>
        <end position="250"/>
    </location>
</feature>